<evidence type="ECO:0000313" key="1">
    <source>
        <dbReference type="EMBL" id="SVB25134.1"/>
    </source>
</evidence>
<dbReference type="EMBL" id="UINC01034381">
    <property type="protein sequence ID" value="SVB25134.1"/>
    <property type="molecule type" value="Genomic_DNA"/>
</dbReference>
<sequence>MSPQLPEPSGLLVYGFLTIQLTMAVGL</sequence>
<gene>
    <name evidence="1" type="ORF">METZ01_LOCUS177988</name>
</gene>
<protein>
    <submittedName>
        <fullName evidence="1">Uncharacterized protein</fullName>
    </submittedName>
</protein>
<feature type="non-terminal residue" evidence="1">
    <location>
        <position position="27"/>
    </location>
</feature>
<proteinExistence type="predicted"/>
<accession>A0A382CH17</accession>
<dbReference type="AlphaFoldDB" id="A0A382CH17"/>
<reference evidence="1" key="1">
    <citation type="submission" date="2018-05" db="EMBL/GenBank/DDBJ databases">
        <authorList>
            <person name="Lanie J.A."/>
            <person name="Ng W.-L."/>
            <person name="Kazmierczak K.M."/>
            <person name="Andrzejewski T.M."/>
            <person name="Davidsen T.M."/>
            <person name="Wayne K.J."/>
            <person name="Tettelin H."/>
            <person name="Glass J.I."/>
            <person name="Rusch D."/>
            <person name="Podicherti R."/>
            <person name="Tsui H.-C.T."/>
            <person name="Winkler M.E."/>
        </authorList>
    </citation>
    <scope>NUCLEOTIDE SEQUENCE</scope>
</reference>
<name>A0A382CH17_9ZZZZ</name>
<organism evidence="1">
    <name type="scientific">marine metagenome</name>
    <dbReference type="NCBI Taxonomy" id="408172"/>
    <lineage>
        <taxon>unclassified sequences</taxon>
        <taxon>metagenomes</taxon>
        <taxon>ecological metagenomes</taxon>
    </lineage>
</organism>